<dbReference type="Pfam" id="PF13166">
    <property type="entry name" value="AAA_13"/>
    <property type="match status" value="1"/>
</dbReference>
<dbReference type="InterPro" id="IPR026866">
    <property type="entry name" value="CR006_AAA"/>
</dbReference>
<dbReference type="RefSeq" id="WP_319963176.1">
    <property type="nucleotide sequence ID" value="NZ_JAXARY010000037.1"/>
</dbReference>
<keyword evidence="4" id="KW-1185">Reference proteome</keyword>
<name>A0ABU4UMB5_9GAMM</name>
<evidence type="ECO:0000256" key="1">
    <source>
        <dbReference type="SAM" id="Coils"/>
    </source>
</evidence>
<dbReference type="Proteomes" id="UP001284537">
    <property type="component" value="Unassembled WGS sequence"/>
</dbReference>
<evidence type="ECO:0000259" key="2">
    <source>
        <dbReference type="Pfam" id="PF13166"/>
    </source>
</evidence>
<feature type="domain" description="Protein CR006 P-loop" evidence="2">
    <location>
        <begin position="34"/>
        <end position="583"/>
    </location>
</feature>
<sequence length="704" mass="81861">MANQPWVICYQAWKAETPMPSNKEKPYLATDNHNNLFAGRQFSRETKGNFSLFVLGEQGVAKRQEIESKNKQKGDATRKRNDLQKAAFKDIDNLSSFIALSPTESYEELNQKIELLRNEYVKLSKQQKNAAIIQQRKECGILEWHNNLSVAIIKLNDTLQSSLKSHHQEAQQKLIVHIKTNFSENQNAENWIRQGLDQNNSKTCQFCGQILNPEALALLEVYRQSFDTAYDEHDKRIHQELKVIQAMFIKDRISSLRISIESNKAAVMSYPELLEDNQDIKVFDEKINSFSIQLDDLFSRWERLITDSNSEINSAINKKLASPHRPVDNLQFDLLLQSNTEINEIIDSYNSIIAHINSIFHVFKASVLDDTIENRLSEIERNGKIEKQKLKRIELSEQCENYNDFDSTVKKLKEEIPKLEEDLEAEQSQFLDKFFGRLNNFFKLFGSHDFQLEKGLDTKGYKPIYYLKVKFNGHEISEKNLERVFSESDRRALALSVFWAGIDGLSDEEKKNCIVILDDPVTSFDNHRISMVYQELVKLSDNIRQIILLSHFEQGVTYFLNTYRYNKPVKLLSIERKVNSSDIYVEEIENFIKTNHEKVAHNIFCFVQGLTNAHNAGDLRIFLEIEINLRFAKQLLGINEQTLSDRIDKLKEIGAISETTTSEAHQWRKTLNPAHHIWIGNDIEDQRQTATQFMNFIYYKLTPL</sequence>
<dbReference type="EMBL" id="JAXARY010000037">
    <property type="protein sequence ID" value="MDX8130301.1"/>
    <property type="molecule type" value="Genomic_DNA"/>
</dbReference>
<dbReference type="InterPro" id="IPR027417">
    <property type="entry name" value="P-loop_NTPase"/>
</dbReference>
<gene>
    <name evidence="3" type="ORF">QLH52_23625</name>
</gene>
<comment type="caution">
    <text evidence="3">The sequence shown here is derived from an EMBL/GenBank/DDBJ whole genome shotgun (WGS) entry which is preliminary data.</text>
</comment>
<feature type="coiled-coil region" evidence="1">
    <location>
        <begin position="66"/>
        <end position="126"/>
    </location>
</feature>
<dbReference type="SUPFAM" id="SSF52540">
    <property type="entry name" value="P-loop containing nucleoside triphosphate hydrolases"/>
    <property type="match status" value="1"/>
</dbReference>
<evidence type="ECO:0000313" key="4">
    <source>
        <dbReference type="Proteomes" id="UP001284537"/>
    </source>
</evidence>
<evidence type="ECO:0000313" key="3">
    <source>
        <dbReference type="EMBL" id="MDX8130301.1"/>
    </source>
</evidence>
<feature type="coiled-coil region" evidence="1">
    <location>
        <begin position="402"/>
        <end position="429"/>
    </location>
</feature>
<accession>A0ABU4UMB5</accession>
<keyword evidence="1" id="KW-0175">Coiled coil</keyword>
<reference evidence="3 4" key="1">
    <citation type="submission" date="2023-11" db="EMBL/GenBank/DDBJ databases">
        <authorList>
            <person name="Ouyang M.-Y."/>
        </authorList>
    </citation>
    <scope>NUCLEOTIDE SEQUENCE [LARGE SCALE GENOMIC DNA]</scope>
    <source>
        <strain evidence="3 4">OY6</strain>
    </source>
</reference>
<dbReference type="Gene3D" id="3.40.50.300">
    <property type="entry name" value="P-loop containing nucleotide triphosphate hydrolases"/>
    <property type="match status" value="1"/>
</dbReference>
<organism evidence="3 4">
    <name type="scientific">Methylomonas defluvii</name>
    <dbReference type="NCBI Taxonomy" id="3045149"/>
    <lineage>
        <taxon>Bacteria</taxon>
        <taxon>Pseudomonadati</taxon>
        <taxon>Pseudomonadota</taxon>
        <taxon>Gammaproteobacteria</taxon>
        <taxon>Methylococcales</taxon>
        <taxon>Methylococcaceae</taxon>
        <taxon>Methylomonas</taxon>
    </lineage>
</organism>
<protein>
    <submittedName>
        <fullName evidence="3">AAA family ATPase</fullName>
    </submittedName>
</protein>
<proteinExistence type="predicted"/>